<dbReference type="GO" id="GO:0016020">
    <property type="term" value="C:membrane"/>
    <property type="evidence" value="ECO:0007669"/>
    <property type="project" value="InterPro"/>
</dbReference>
<dbReference type="FunFam" id="2.40.10.10:FF:000003">
    <property type="entry name" value="Transmembrane serine protease 3"/>
    <property type="match status" value="1"/>
</dbReference>
<evidence type="ECO:0000259" key="10">
    <source>
        <dbReference type="PROSITE" id="PS50287"/>
    </source>
</evidence>
<evidence type="ECO:0000256" key="4">
    <source>
        <dbReference type="ARBA" id="ARBA00023157"/>
    </source>
</evidence>
<dbReference type="CTD" id="777630"/>
<dbReference type="OrthoDB" id="6380398at2759"/>
<keyword evidence="4" id="KW-1015">Disulfide bond</keyword>
<dbReference type="RefSeq" id="XP_030632984.1">
    <property type="nucleotide sequence ID" value="XM_030777124.1"/>
</dbReference>
<dbReference type="Gene3D" id="3.10.250.10">
    <property type="entry name" value="SRCR-like domain"/>
    <property type="match status" value="1"/>
</dbReference>
<dbReference type="PROSITE" id="PS00134">
    <property type="entry name" value="TRYPSIN_HIS"/>
    <property type="match status" value="1"/>
</dbReference>
<dbReference type="InterPro" id="IPR036055">
    <property type="entry name" value="LDL_receptor-like_sf"/>
</dbReference>
<keyword evidence="8" id="KW-1133">Transmembrane helix</keyword>
<feature type="domain" description="SRCR" evidence="10">
    <location>
        <begin position="89"/>
        <end position="128"/>
    </location>
</feature>
<evidence type="ECO:0000313" key="11">
    <source>
        <dbReference type="Proteomes" id="UP000504632"/>
    </source>
</evidence>
<dbReference type="InterPro" id="IPR002172">
    <property type="entry name" value="LDrepeatLR_classA_rpt"/>
</dbReference>
<evidence type="ECO:0000256" key="3">
    <source>
        <dbReference type="ARBA" id="ARBA00022825"/>
    </source>
</evidence>
<keyword evidence="8 12" id="KW-0812">Transmembrane</keyword>
<dbReference type="PRINTS" id="PR00722">
    <property type="entry name" value="CHYMOTRYPSIN"/>
</dbReference>
<dbReference type="PROSITE" id="PS00135">
    <property type="entry name" value="TRYPSIN_SER"/>
    <property type="match status" value="1"/>
</dbReference>
<dbReference type="InterPro" id="IPR001254">
    <property type="entry name" value="Trypsin_dom"/>
</dbReference>
<dbReference type="PANTHER" id="PTHR24252:SF7">
    <property type="entry name" value="HYALIN"/>
    <property type="match status" value="1"/>
</dbReference>
<dbReference type="Gene3D" id="2.40.10.10">
    <property type="entry name" value="Trypsin-like serine proteases"/>
    <property type="match status" value="2"/>
</dbReference>
<sequence length="427" mass="46231">MTAQKPQGAKQTSCRRTVITVLCVVVILAILAIAAYFIQQLIVSKYYFCSKSLKFIPLDLACDGKGDCSGNEDESTCVSEYQANSTFPVRLVTAQNVLQVYTPTSSWRTVCSDGWTQEHTQATCQQFGYTTKPMHRTVAVRTLAVGFKSAYVAVGSNANQPIQNNVKDRTSCSTGSVISLSCSDTCGSLGNQDRIVGGQDAAIDDWPWQVSLQQLGQHTCGGSLVSPRWVVTAAHCFSGSKREVNRWRVVSGRSYLGTMGGSTVDKILLNKDYNPARNDYDIAMMRLSSPISIGDAQKPVCLPPHDLGLKEGDSLVVTGWGYLQENGKVSSVLQKADVKFISRSVCTRPAVYGAVVTPRMLCAGFLEGKVDACQGDSGGPLVFLSGRWSLVGVVSWGVGCARQSKPGVYTNVDEMLNWIYSVMETES</sequence>
<dbReference type="PROSITE" id="PS50287">
    <property type="entry name" value="SRCR_2"/>
    <property type="match status" value="1"/>
</dbReference>
<dbReference type="SUPFAM" id="SSF50494">
    <property type="entry name" value="Trypsin-like serine proteases"/>
    <property type="match status" value="1"/>
</dbReference>
<keyword evidence="1 7" id="KW-0645">Protease</keyword>
<dbReference type="CDD" id="cd00112">
    <property type="entry name" value="LDLa"/>
    <property type="match status" value="1"/>
</dbReference>
<keyword evidence="2 7" id="KW-0378">Hydrolase</keyword>
<evidence type="ECO:0000256" key="2">
    <source>
        <dbReference type="ARBA" id="ARBA00022801"/>
    </source>
</evidence>
<dbReference type="CDD" id="cd00190">
    <property type="entry name" value="Tryp_SPc"/>
    <property type="match status" value="1"/>
</dbReference>
<dbReference type="PROSITE" id="PS50240">
    <property type="entry name" value="TRYPSIN_DOM"/>
    <property type="match status" value="1"/>
</dbReference>
<dbReference type="InterPro" id="IPR009003">
    <property type="entry name" value="Peptidase_S1_PA"/>
</dbReference>
<protein>
    <submittedName>
        <fullName evidence="12">Transmembrane protease serine 4a isoform X1</fullName>
    </submittedName>
</protein>
<evidence type="ECO:0000256" key="5">
    <source>
        <dbReference type="ARBA" id="ARBA00023180"/>
    </source>
</evidence>
<accession>A0A6J2VM44</accession>
<dbReference type="Pfam" id="PF15494">
    <property type="entry name" value="SRCR_2"/>
    <property type="match status" value="1"/>
</dbReference>
<evidence type="ECO:0000256" key="1">
    <source>
        <dbReference type="ARBA" id="ARBA00022670"/>
    </source>
</evidence>
<evidence type="ECO:0000256" key="7">
    <source>
        <dbReference type="RuleBase" id="RU363034"/>
    </source>
</evidence>
<reference evidence="12" key="1">
    <citation type="submission" date="2025-08" db="UniProtKB">
        <authorList>
            <consortium name="RefSeq"/>
        </authorList>
    </citation>
    <scope>IDENTIFICATION</scope>
</reference>
<dbReference type="Proteomes" id="UP000504632">
    <property type="component" value="Chromosome 6"/>
</dbReference>
<proteinExistence type="predicted"/>
<dbReference type="InterPro" id="IPR036772">
    <property type="entry name" value="SRCR-like_dom_sf"/>
</dbReference>
<dbReference type="Gene3D" id="4.10.400.10">
    <property type="entry name" value="Low-density Lipoprotein Receptor"/>
    <property type="match status" value="1"/>
</dbReference>
<dbReference type="InParanoid" id="A0A6J2VM44"/>
<dbReference type="SMART" id="SM00020">
    <property type="entry name" value="Tryp_SPc"/>
    <property type="match status" value="1"/>
</dbReference>
<evidence type="ECO:0000256" key="8">
    <source>
        <dbReference type="SAM" id="Phobius"/>
    </source>
</evidence>
<dbReference type="InterPro" id="IPR018114">
    <property type="entry name" value="TRYPSIN_HIS"/>
</dbReference>
<dbReference type="GO" id="GO:0004252">
    <property type="term" value="F:serine-type endopeptidase activity"/>
    <property type="evidence" value="ECO:0007669"/>
    <property type="project" value="InterPro"/>
</dbReference>
<dbReference type="InterPro" id="IPR001190">
    <property type="entry name" value="SRCR"/>
</dbReference>
<organism evidence="11 12">
    <name type="scientific">Chanos chanos</name>
    <name type="common">Milkfish</name>
    <name type="synonym">Mugil chanos</name>
    <dbReference type="NCBI Taxonomy" id="29144"/>
    <lineage>
        <taxon>Eukaryota</taxon>
        <taxon>Metazoa</taxon>
        <taxon>Chordata</taxon>
        <taxon>Craniata</taxon>
        <taxon>Vertebrata</taxon>
        <taxon>Euteleostomi</taxon>
        <taxon>Actinopterygii</taxon>
        <taxon>Neopterygii</taxon>
        <taxon>Teleostei</taxon>
        <taxon>Ostariophysi</taxon>
        <taxon>Gonorynchiformes</taxon>
        <taxon>Chanidae</taxon>
        <taxon>Chanos</taxon>
    </lineage>
</organism>
<dbReference type="InterPro" id="IPR043504">
    <property type="entry name" value="Peptidase_S1_PA_chymotrypsin"/>
</dbReference>
<keyword evidence="8" id="KW-0472">Membrane</keyword>
<gene>
    <name evidence="12" type="primary">tmprss4a</name>
</gene>
<feature type="domain" description="Peptidase S1" evidence="9">
    <location>
        <begin position="195"/>
        <end position="424"/>
    </location>
</feature>
<evidence type="ECO:0000259" key="9">
    <source>
        <dbReference type="PROSITE" id="PS50240"/>
    </source>
</evidence>
<dbReference type="GeneID" id="115814324"/>
<dbReference type="Pfam" id="PF00089">
    <property type="entry name" value="Trypsin"/>
    <property type="match status" value="1"/>
</dbReference>
<dbReference type="AlphaFoldDB" id="A0A6J2VM44"/>
<evidence type="ECO:0000256" key="6">
    <source>
        <dbReference type="PROSITE-ProRule" id="PRU00196"/>
    </source>
</evidence>
<dbReference type="SMART" id="SM00202">
    <property type="entry name" value="SR"/>
    <property type="match status" value="1"/>
</dbReference>
<keyword evidence="11" id="KW-1185">Reference proteome</keyword>
<dbReference type="PANTHER" id="PTHR24252">
    <property type="entry name" value="ACROSIN-RELATED"/>
    <property type="match status" value="1"/>
</dbReference>
<dbReference type="SUPFAM" id="SSF57424">
    <property type="entry name" value="LDL receptor-like module"/>
    <property type="match status" value="1"/>
</dbReference>
<comment type="caution">
    <text evidence="6">Lacks conserved residue(s) required for the propagation of feature annotation.</text>
</comment>
<keyword evidence="3 7" id="KW-0720">Serine protease</keyword>
<dbReference type="GO" id="GO:0006508">
    <property type="term" value="P:proteolysis"/>
    <property type="evidence" value="ECO:0007669"/>
    <property type="project" value="UniProtKB-KW"/>
</dbReference>
<dbReference type="SUPFAM" id="SSF56487">
    <property type="entry name" value="SRCR-like"/>
    <property type="match status" value="1"/>
</dbReference>
<dbReference type="InterPro" id="IPR033116">
    <property type="entry name" value="TRYPSIN_SER"/>
</dbReference>
<dbReference type="InterPro" id="IPR001314">
    <property type="entry name" value="Peptidase_S1A"/>
</dbReference>
<name>A0A6J2VM44_CHACN</name>
<evidence type="ECO:0000313" key="12">
    <source>
        <dbReference type="RefSeq" id="XP_030632984.1"/>
    </source>
</evidence>
<feature type="transmembrane region" description="Helical" evidence="8">
    <location>
        <begin position="18"/>
        <end position="38"/>
    </location>
</feature>
<keyword evidence="5" id="KW-0325">Glycoprotein</keyword>